<dbReference type="EMBL" id="AP027141">
    <property type="protein sequence ID" value="BDV32053.1"/>
    <property type="molecule type" value="Genomic_DNA"/>
</dbReference>
<sequence>MRVSATRHGVIGTYVVDIFDASIASVAGGASSGPKPPSAPLLGESGGDSPIAAADVVAIAPRMRVVTTAAIIDVRRRVLIAAPCMLKRAHALLACAAR</sequence>
<proteinExistence type="predicted"/>
<keyword evidence="3" id="KW-1185">Reference proteome</keyword>
<evidence type="ECO:0000256" key="1">
    <source>
        <dbReference type="SAM" id="MobiDB-lite"/>
    </source>
</evidence>
<name>A0ABM8E271_9MICO</name>
<organism evidence="2 3">
    <name type="scientific">Microbacterium terricola</name>
    <dbReference type="NCBI Taxonomy" id="344163"/>
    <lineage>
        <taxon>Bacteria</taxon>
        <taxon>Bacillati</taxon>
        <taxon>Actinomycetota</taxon>
        <taxon>Actinomycetes</taxon>
        <taxon>Micrococcales</taxon>
        <taxon>Microbacteriaceae</taxon>
        <taxon>Microbacterium</taxon>
    </lineage>
</organism>
<gene>
    <name evidence="2" type="ORF">Microterr_27130</name>
</gene>
<protein>
    <submittedName>
        <fullName evidence="2">Uncharacterized protein</fullName>
    </submittedName>
</protein>
<evidence type="ECO:0000313" key="3">
    <source>
        <dbReference type="Proteomes" id="UP001317779"/>
    </source>
</evidence>
<dbReference type="Proteomes" id="UP001317779">
    <property type="component" value="Chromosome"/>
</dbReference>
<evidence type="ECO:0000313" key="2">
    <source>
        <dbReference type="EMBL" id="BDV32053.1"/>
    </source>
</evidence>
<feature type="region of interest" description="Disordered" evidence="1">
    <location>
        <begin position="27"/>
        <end position="46"/>
    </location>
</feature>
<reference evidence="2 3" key="1">
    <citation type="submission" date="2022-12" db="EMBL/GenBank/DDBJ databases">
        <title>Microbacterium terricola strain KV-448 chromosome, complete genome.</title>
        <authorList>
            <person name="Oshima T."/>
            <person name="Moriya T."/>
            <person name="Bessho Y."/>
        </authorList>
    </citation>
    <scope>NUCLEOTIDE SEQUENCE [LARGE SCALE GENOMIC DNA]</scope>
    <source>
        <strain evidence="2 3">KV-448</strain>
    </source>
</reference>
<accession>A0ABM8E271</accession>